<keyword evidence="2" id="KW-1185">Reference proteome</keyword>
<dbReference type="EMBL" id="CP111015">
    <property type="protein sequence ID" value="WAR02184.1"/>
    <property type="molecule type" value="Genomic_DNA"/>
</dbReference>
<evidence type="ECO:0000313" key="1">
    <source>
        <dbReference type="EMBL" id="WAR02184.1"/>
    </source>
</evidence>
<proteinExistence type="predicted"/>
<reference evidence="1" key="1">
    <citation type="submission" date="2022-11" db="EMBL/GenBank/DDBJ databases">
        <title>Centuries of genome instability and evolution in soft-shell clam transmissible cancer (bioRxiv).</title>
        <authorList>
            <person name="Hart S.F.M."/>
            <person name="Yonemitsu M.A."/>
            <person name="Giersch R.M."/>
            <person name="Beal B.F."/>
            <person name="Arriagada G."/>
            <person name="Davis B.W."/>
            <person name="Ostrander E.A."/>
            <person name="Goff S.P."/>
            <person name="Metzger M.J."/>
        </authorList>
    </citation>
    <scope>NUCLEOTIDE SEQUENCE</scope>
    <source>
        <strain evidence="1">MELC-2E11</strain>
        <tissue evidence="1">Siphon/mantle</tissue>
    </source>
</reference>
<protein>
    <submittedName>
        <fullName evidence="1">Uncharacterized protein</fullName>
    </submittedName>
</protein>
<organism evidence="1 2">
    <name type="scientific">Mya arenaria</name>
    <name type="common">Soft-shell clam</name>
    <dbReference type="NCBI Taxonomy" id="6604"/>
    <lineage>
        <taxon>Eukaryota</taxon>
        <taxon>Metazoa</taxon>
        <taxon>Spiralia</taxon>
        <taxon>Lophotrochozoa</taxon>
        <taxon>Mollusca</taxon>
        <taxon>Bivalvia</taxon>
        <taxon>Autobranchia</taxon>
        <taxon>Heteroconchia</taxon>
        <taxon>Euheterodonta</taxon>
        <taxon>Imparidentia</taxon>
        <taxon>Neoheterodontei</taxon>
        <taxon>Myida</taxon>
        <taxon>Myoidea</taxon>
        <taxon>Myidae</taxon>
        <taxon>Mya</taxon>
    </lineage>
</organism>
<sequence length="198" mass="22677">MVLKVCRIVVRSDFVFDSNPTIKRAYDEVIAEKYSELCAVLPDAHVFTGCDTRSKVGTKLSAQTSTSERYLSESLNNSDQHEVKSNRAEQYLVKVLKSSAICLTMDKLRQCIIKAVGLGFIDYDHYATRSPSQFLHLCHSFYKVSNMNEATFYAHRNPLKDYIWVRIDDTQFLSQLGHGNSKMIKVSSRETLIKDRCF</sequence>
<gene>
    <name evidence="1" type="ORF">MAR_008742</name>
</gene>
<dbReference type="Proteomes" id="UP001164746">
    <property type="component" value="Chromosome 4"/>
</dbReference>
<evidence type="ECO:0000313" key="2">
    <source>
        <dbReference type="Proteomes" id="UP001164746"/>
    </source>
</evidence>
<accession>A0ABY7DYT5</accession>
<name>A0ABY7DYT5_MYAAR</name>